<feature type="region of interest" description="Disordered" evidence="1">
    <location>
        <begin position="18"/>
        <end position="47"/>
    </location>
</feature>
<gene>
    <name evidence="2" type="primary">MYH13</name>
</gene>
<organism evidence="2">
    <name type="scientific">Nothobranchius korthausae</name>
    <dbReference type="NCBI Taxonomy" id="1143690"/>
    <lineage>
        <taxon>Eukaryota</taxon>
        <taxon>Metazoa</taxon>
        <taxon>Chordata</taxon>
        <taxon>Craniata</taxon>
        <taxon>Vertebrata</taxon>
        <taxon>Euteleostomi</taxon>
        <taxon>Actinopterygii</taxon>
        <taxon>Neopterygii</taxon>
        <taxon>Teleostei</taxon>
        <taxon>Neoteleostei</taxon>
        <taxon>Acanthomorphata</taxon>
        <taxon>Ovalentaria</taxon>
        <taxon>Atherinomorphae</taxon>
        <taxon>Cyprinodontiformes</taxon>
        <taxon>Nothobranchiidae</taxon>
        <taxon>Nothobranchius</taxon>
    </lineage>
</organism>
<proteinExistence type="predicted"/>
<reference evidence="2" key="1">
    <citation type="submission" date="2016-05" db="EMBL/GenBank/DDBJ databases">
        <authorList>
            <person name="Lavstsen T."/>
            <person name="Jespersen J.S."/>
        </authorList>
    </citation>
    <scope>NUCLEOTIDE SEQUENCE</scope>
    <source>
        <tissue evidence="2">Brain</tissue>
    </source>
</reference>
<evidence type="ECO:0000313" key="2">
    <source>
        <dbReference type="EMBL" id="SBQ66731.1"/>
    </source>
</evidence>
<name>A0A1A8G6Q8_9TELE</name>
<feature type="compositionally biased region" description="Basic and acidic residues" evidence="1">
    <location>
        <begin position="32"/>
        <end position="41"/>
    </location>
</feature>
<reference evidence="2" key="2">
    <citation type="submission" date="2016-06" db="EMBL/GenBank/DDBJ databases">
        <title>The genome of a short-lived fish provides insights into sex chromosome evolution and the genetic control of aging.</title>
        <authorList>
            <person name="Reichwald K."/>
            <person name="Felder M."/>
            <person name="Petzold A."/>
            <person name="Koch P."/>
            <person name="Groth M."/>
            <person name="Platzer M."/>
        </authorList>
    </citation>
    <scope>NUCLEOTIDE SEQUENCE</scope>
    <source>
        <tissue evidence="2">Brain</tissue>
    </source>
</reference>
<evidence type="ECO:0000256" key="1">
    <source>
        <dbReference type="SAM" id="MobiDB-lite"/>
    </source>
</evidence>
<dbReference type="EMBL" id="HAEB01020204">
    <property type="protein sequence ID" value="SBQ66731.1"/>
    <property type="molecule type" value="Transcribed_RNA"/>
</dbReference>
<accession>A0A1A8G6Q8</accession>
<protein>
    <submittedName>
        <fullName evidence="2">Myosin, heavy chain 13, skeletal muscle</fullName>
    </submittedName>
</protein>
<feature type="non-terminal residue" evidence="2">
    <location>
        <position position="1"/>
    </location>
</feature>
<sequence>TELHTFREIIINVLQRQNKENPHPALLAENQQEQRPEEGLQHGRLLV</sequence>
<dbReference type="AlphaFoldDB" id="A0A1A8G6Q8"/>